<dbReference type="Proteomes" id="UP000541810">
    <property type="component" value="Unassembled WGS sequence"/>
</dbReference>
<dbReference type="PIRSF" id="PIRSF001097">
    <property type="entry name" value="Agarase"/>
    <property type="match status" value="1"/>
</dbReference>
<feature type="active site" description="Proton donor" evidence="5">
    <location>
        <position position="166"/>
    </location>
</feature>
<dbReference type="SUPFAM" id="SSF49899">
    <property type="entry name" value="Concanavalin A-like lectins/glucanases"/>
    <property type="match status" value="1"/>
</dbReference>
<dbReference type="InterPro" id="IPR013320">
    <property type="entry name" value="ConA-like_dom_sf"/>
</dbReference>
<dbReference type="InterPro" id="IPR016287">
    <property type="entry name" value="Beta_agarase"/>
</dbReference>
<dbReference type="Pfam" id="PF00722">
    <property type="entry name" value="Glyco_hydro_16"/>
    <property type="match status" value="1"/>
</dbReference>
<evidence type="ECO:0000313" key="8">
    <source>
        <dbReference type="EMBL" id="MBB6429472.1"/>
    </source>
</evidence>
<dbReference type="PANTHER" id="PTHR10963:SF55">
    <property type="entry name" value="GLYCOSIDE HYDROLASE FAMILY 16 PROTEIN"/>
    <property type="match status" value="1"/>
</dbReference>
<keyword evidence="3" id="KW-0378">Hydrolase</keyword>
<name>A0A7X0H5K3_9BACT</name>
<feature type="signal peptide" evidence="6">
    <location>
        <begin position="1"/>
        <end position="22"/>
    </location>
</feature>
<evidence type="ECO:0000259" key="7">
    <source>
        <dbReference type="PROSITE" id="PS51762"/>
    </source>
</evidence>
<evidence type="ECO:0000256" key="2">
    <source>
        <dbReference type="ARBA" id="ARBA00022729"/>
    </source>
</evidence>
<proteinExistence type="inferred from homology"/>
<evidence type="ECO:0000313" key="9">
    <source>
        <dbReference type="Proteomes" id="UP000541810"/>
    </source>
</evidence>
<dbReference type="AlphaFoldDB" id="A0A7X0H5K3"/>
<sequence>MPRICSLVSALLLTYFITGCTATPADTSAAVIPPPPVDPPAGYQWVLNEPLSDEFNGTELDRDKWLDHYPGWEGRVPGLFVPESISVKDGTLKIRSHILDEPRGDEGQWTIGCGAIQSKAMTAHYGYFEARIKTSNVRTSTTFWMKNDRGPKPERPFKITELDVMEAVGNAGRWPGFATQIKSNTHIEYFAEDPDSEPVNLKKGGGANLPDGGRSHDRFRTYACWWVDANTIHFYVDGQLMYTVEPSTELDPSPMDLPMFINAVCEIYTWELPPEEANLRDDSRNTSYYDFIRSWTLEKIED</sequence>
<evidence type="ECO:0000256" key="1">
    <source>
        <dbReference type="ARBA" id="ARBA00006865"/>
    </source>
</evidence>
<evidence type="ECO:0000256" key="3">
    <source>
        <dbReference type="ARBA" id="ARBA00022801"/>
    </source>
</evidence>
<protein>
    <submittedName>
        <fullName evidence="8">Beta-glucanase (GH16 family)</fullName>
    </submittedName>
</protein>
<organism evidence="8 9">
    <name type="scientific">Algisphaera agarilytica</name>
    <dbReference type="NCBI Taxonomy" id="1385975"/>
    <lineage>
        <taxon>Bacteria</taxon>
        <taxon>Pseudomonadati</taxon>
        <taxon>Planctomycetota</taxon>
        <taxon>Phycisphaerae</taxon>
        <taxon>Phycisphaerales</taxon>
        <taxon>Phycisphaeraceae</taxon>
        <taxon>Algisphaera</taxon>
    </lineage>
</organism>
<dbReference type="EMBL" id="JACHGY010000001">
    <property type="protein sequence ID" value="MBB6429472.1"/>
    <property type="molecule type" value="Genomic_DNA"/>
</dbReference>
<feature type="active site" description="Nucleophile" evidence="5">
    <location>
        <position position="161"/>
    </location>
</feature>
<dbReference type="GO" id="GO:0033916">
    <property type="term" value="F:beta-agarase activity"/>
    <property type="evidence" value="ECO:0007669"/>
    <property type="project" value="InterPro"/>
</dbReference>
<dbReference type="InterPro" id="IPR000757">
    <property type="entry name" value="Beta-glucanase-like"/>
</dbReference>
<keyword evidence="2 6" id="KW-0732">Signal</keyword>
<dbReference type="PROSITE" id="PS51257">
    <property type="entry name" value="PROKAR_LIPOPROTEIN"/>
    <property type="match status" value="1"/>
</dbReference>
<keyword evidence="9" id="KW-1185">Reference proteome</keyword>
<keyword evidence="4" id="KW-0326">Glycosidase</keyword>
<accession>A0A7X0H5K3</accession>
<dbReference type="InterPro" id="IPR050546">
    <property type="entry name" value="Glycosyl_Hydrlase_16"/>
</dbReference>
<comment type="similarity">
    <text evidence="1">Belongs to the glycosyl hydrolase 16 family.</text>
</comment>
<evidence type="ECO:0000256" key="5">
    <source>
        <dbReference type="PIRSR" id="PIRSR001097-50"/>
    </source>
</evidence>
<comment type="caution">
    <text evidence="8">The sequence shown here is derived from an EMBL/GenBank/DDBJ whole genome shotgun (WGS) entry which is preliminary data.</text>
</comment>
<reference evidence="8 9" key="1">
    <citation type="submission" date="2020-08" db="EMBL/GenBank/DDBJ databases">
        <title>Genomic Encyclopedia of Type Strains, Phase IV (KMG-IV): sequencing the most valuable type-strain genomes for metagenomic binning, comparative biology and taxonomic classification.</title>
        <authorList>
            <person name="Goeker M."/>
        </authorList>
    </citation>
    <scope>NUCLEOTIDE SEQUENCE [LARGE SCALE GENOMIC DNA]</scope>
    <source>
        <strain evidence="8 9">DSM 103725</strain>
    </source>
</reference>
<dbReference type="PANTHER" id="PTHR10963">
    <property type="entry name" value="GLYCOSYL HYDROLASE-RELATED"/>
    <property type="match status" value="1"/>
</dbReference>
<dbReference type="PROSITE" id="PS51762">
    <property type="entry name" value="GH16_2"/>
    <property type="match status" value="1"/>
</dbReference>
<evidence type="ECO:0000256" key="6">
    <source>
        <dbReference type="SAM" id="SignalP"/>
    </source>
</evidence>
<gene>
    <name evidence="8" type="ORF">HNQ40_001278</name>
</gene>
<dbReference type="GO" id="GO:0005975">
    <property type="term" value="P:carbohydrate metabolic process"/>
    <property type="evidence" value="ECO:0007669"/>
    <property type="project" value="InterPro"/>
</dbReference>
<dbReference type="RefSeq" id="WP_184677048.1">
    <property type="nucleotide sequence ID" value="NZ_JACHGY010000001.1"/>
</dbReference>
<evidence type="ECO:0000256" key="4">
    <source>
        <dbReference type="ARBA" id="ARBA00023295"/>
    </source>
</evidence>
<feature type="domain" description="GH16" evidence="7">
    <location>
        <begin position="27"/>
        <end position="300"/>
    </location>
</feature>
<feature type="chain" id="PRO_5030660295" evidence="6">
    <location>
        <begin position="23"/>
        <end position="302"/>
    </location>
</feature>
<dbReference type="Gene3D" id="2.60.120.200">
    <property type="match status" value="1"/>
</dbReference>